<evidence type="ECO:0000259" key="2">
    <source>
        <dbReference type="Pfam" id="PF08389"/>
    </source>
</evidence>
<protein>
    <recommendedName>
        <fullName evidence="2">Exportin-1/Importin-beta-like domain-containing protein</fullName>
    </recommendedName>
</protein>
<dbReference type="InterPro" id="IPR016024">
    <property type="entry name" value="ARM-type_fold"/>
</dbReference>
<evidence type="ECO:0000313" key="4">
    <source>
        <dbReference type="Proteomes" id="UP001642260"/>
    </source>
</evidence>
<evidence type="ECO:0000256" key="1">
    <source>
        <dbReference type="SAM" id="MobiDB-lite"/>
    </source>
</evidence>
<accession>A0ABC8J227</accession>
<dbReference type="InterPro" id="IPR011989">
    <property type="entry name" value="ARM-like"/>
</dbReference>
<dbReference type="PANTHER" id="PTHR10997">
    <property type="entry name" value="IMPORTIN-7, 8, 11"/>
    <property type="match status" value="1"/>
</dbReference>
<proteinExistence type="predicted"/>
<keyword evidence="4" id="KW-1185">Reference proteome</keyword>
<gene>
    <name evidence="3" type="ORF">ERUC_LOCUS5691</name>
</gene>
<organism evidence="3 4">
    <name type="scientific">Eruca vesicaria subsp. sativa</name>
    <name type="common">Garden rocket</name>
    <name type="synonym">Eruca sativa</name>
    <dbReference type="NCBI Taxonomy" id="29727"/>
    <lineage>
        <taxon>Eukaryota</taxon>
        <taxon>Viridiplantae</taxon>
        <taxon>Streptophyta</taxon>
        <taxon>Embryophyta</taxon>
        <taxon>Tracheophyta</taxon>
        <taxon>Spermatophyta</taxon>
        <taxon>Magnoliopsida</taxon>
        <taxon>eudicotyledons</taxon>
        <taxon>Gunneridae</taxon>
        <taxon>Pentapetalae</taxon>
        <taxon>rosids</taxon>
        <taxon>malvids</taxon>
        <taxon>Brassicales</taxon>
        <taxon>Brassicaceae</taxon>
        <taxon>Brassiceae</taxon>
        <taxon>Eruca</taxon>
    </lineage>
</organism>
<comment type="caution">
    <text evidence="3">The sequence shown here is derived from an EMBL/GenBank/DDBJ whole genome shotgun (WGS) entry which is preliminary data.</text>
</comment>
<name>A0ABC8J227_ERUVS</name>
<dbReference type="Gene3D" id="1.25.10.10">
    <property type="entry name" value="Leucine-rich Repeat Variant"/>
    <property type="match status" value="1"/>
</dbReference>
<feature type="region of interest" description="Disordered" evidence="1">
    <location>
        <begin position="226"/>
        <end position="246"/>
    </location>
</feature>
<dbReference type="EMBL" id="CAKOAT010071821">
    <property type="protein sequence ID" value="CAH8310407.1"/>
    <property type="molecule type" value="Genomic_DNA"/>
</dbReference>
<dbReference type="Proteomes" id="UP001642260">
    <property type="component" value="Unassembled WGS sequence"/>
</dbReference>
<dbReference type="SUPFAM" id="SSF48371">
    <property type="entry name" value="ARM repeat"/>
    <property type="match status" value="1"/>
</dbReference>
<dbReference type="PANTHER" id="PTHR10997:SF53">
    <property type="entry name" value="IMPORTIN BETA-LIKE SAD2 HOMOLOG"/>
    <property type="match status" value="1"/>
</dbReference>
<feature type="domain" description="Exportin-1/Importin-beta-like" evidence="2">
    <location>
        <begin position="85"/>
        <end position="172"/>
    </location>
</feature>
<dbReference type="InterPro" id="IPR013598">
    <property type="entry name" value="Exportin-1/Importin-b-like"/>
</dbReference>
<sequence length="246" mass="28397">MDPLRLAVIIAVAACSPNPNDRKAAEQSLDQIKHTPQHLIRVLQIVVDGGCDPAVRQASCDQTKILPSDKNVFTDQILVYVSQLPPILRVQMGECLKTIIYADYPEQWPHLLDWVKHNLQDQQVYGALFVLRIISSKYEFKSDEDRALIYRVIEETFPHLLNIFNKLIHIENPSLEVADHIKLICKIFWSCIYLKLPRPLFDPTFFNGWMVLFLNILERPVPLEGQPEDSELRKSWGRPRSGLLTF</sequence>
<evidence type="ECO:0000313" key="3">
    <source>
        <dbReference type="EMBL" id="CAH8310407.1"/>
    </source>
</evidence>
<reference evidence="3 4" key="1">
    <citation type="submission" date="2022-03" db="EMBL/GenBank/DDBJ databases">
        <authorList>
            <person name="Macdonald S."/>
            <person name="Ahmed S."/>
            <person name="Newling K."/>
        </authorList>
    </citation>
    <scope>NUCLEOTIDE SEQUENCE [LARGE SCALE GENOMIC DNA]</scope>
</reference>
<dbReference type="AlphaFoldDB" id="A0ABC8J227"/>
<dbReference type="Pfam" id="PF08389">
    <property type="entry name" value="Xpo1"/>
    <property type="match status" value="1"/>
</dbReference>